<protein>
    <submittedName>
        <fullName evidence="1">Uncharacterized protein</fullName>
    </submittedName>
</protein>
<gene>
    <name evidence="1" type="ORF">RR42_s0757</name>
</gene>
<dbReference type="EMBL" id="CP010537">
    <property type="protein sequence ID" value="AJG22348.1"/>
    <property type="molecule type" value="Genomic_DNA"/>
</dbReference>
<proteinExistence type="predicted"/>
<accession>A0A0C4YH88</accession>
<keyword evidence="2" id="KW-1185">Reference proteome</keyword>
<sequence length="56" mass="6255">MTVFKAAKRLESRGLLTVTRGATWSYHLNARAIVLAMQTLKLDTAVLPPEFNRLIA</sequence>
<dbReference type="Proteomes" id="UP000031843">
    <property type="component" value="Chromosome secondary"/>
</dbReference>
<name>A0A0C4YH88_9BURK</name>
<dbReference type="AlphaFoldDB" id="A0A0C4YH88"/>
<reference evidence="1 2" key="1">
    <citation type="journal article" date="2015" name="Genome Announc.">
        <title>Complete Genome Sequence of Cupriavidus basilensis 4G11, Isolated from the Oak Ridge Field Research Center Site.</title>
        <authorList>
            <person name="Ray J."/>
            <person name="Waters R.J."/>
            <person name="Skerker J.M."/>
            <person name="Kuehl J.V."/>
            <person name="Price M.N."/>
            <person name="Huang J."/>
            <person name="Chakraborty R."/>
            <person name="Arkin A.P."/>
            <person name="Deutschbauer A."/>
        </authorList>
    </citation>
    <scope>NUCLEOTIDE SEQUENCE [LARGE SCALE GENOMIC DNA]</scope>
    <source>
        <strain evidence="1">4G11</strain>
    </source>
</reference>
<evidence type="ECO:0000313" key="1">
    <source>
        <dbReference type="EMBL" id="AJG22348.1"/>
    </source>
</evidence>
<evidence type="ECO:0000313" key="2">
    <source>
        <dbReference type="Proteomes" id="UP000031843"/>
    </source>
</evidence>
<dbReference type="KEGG" id="cbw:RR42_s0757"/>
<organism evidence="1 2">
    <name type="scientific">Cupriavidus basilensis</name>
    <dbReference type="NCBI Taxonomy" id="68895"/>
    <lineage>
        <taxon>Bacteria</taxon>
        <taxon>Pseudomonadati</taxon>
        <taxon>Pseudomonadota</taxon>
        <taxon>Betaproteobacteria</taxon>
        <taxon>Burkholderiales</taxon>
        <taxon>Burkholderiaceae</taxon>
        <taxon>Cupriavidus</taxon>
    </lineage>
</organism>